<accession>A0A5D4XRN3</accession>
<name>A0A5D4XRN3_9GAMM</name>
<dbReference type="EMBL" id="VTFT01000001">
    <property type="protein sequence ID" value="TYT26724.1"/>
    <property type="molecule type" value="Genomic_DNA"/>
</dbReference>
<evidence type="ECO:0008006" key="4">
    <source>
        <dbReference type="Google" id="ProtNLM"/>
    </source>
</evidence>
<proteinExistence type="predicted"/>
<protein>
    <recommendedName>
        <fullName evidence="4">TonB family C-terminal domain-containing protein</fullName>
    </recommendedName>
</protein>
<organism evidence="2 3">
    <name type="scientific">Luteimonas viscosa</name>
    <dbReference type="NCBI Taxonomy" id="1132694"/>
    <lineage>
        <taxon>Bacteria</taxon>
        <taxon>Pseudomonadati</taxon>
        <taxon>Pseudomonadota</taxon>
        <taxon>Gammaproteobacteria</taxon>
        <taxon>Lysobacterales</taxon>
        <taxon>Lysobacteraceae</taxon>
        <taxon>Luteimonas</taxon>
    </lineage>
</organism>
<dbReference type="RefSeq" id="WP_149103279.1">
    <property type="nucleotide sequence ID" value="NZ_VTFT01000001.1"/>
</dbReference>
<comment type="caution">
    <text evidence="2">The sequence shown here is derived from an EMBL/GenBank/DDBJ whole genome shotgun (WGS) entry which is preliminary data.</text>
</comment>
<dbReference type="Proteomes" id="UP000324973">
    <property type="component" value="Unassembled WGS sequence"/>
</dbReference>
<evidence type="ECO:0000256" key="1">
    <source>
        <dbReference type="SAM" id="SignalP"/>
    </source>
</evidence>
<dbReference type="AlphaFoldDB" id="A0A5D4XRN3"/>
<sequence>MKAKTCSAVLAVLVLPAAWSAAWAGDDAYLEFLWATPPKSALARAEAYGFTLEPAQDHRVCVAALTDWREEDVLTIEVVDASGKLVNRQVHEDFRGSKRCYKAQLGTTGTAGEWTFNVYISETLAGAKTIEVARTLKDAPFYAQGSRPYVLGRPNYDTKIPASEYIGRLVWVMQVDAAGSVSAVEMESAEGAGNRMRERAIAAGLLTKFPPDPARSAHPLKIRQEYNLSTQ</sequence>
<feature type="signal peptide" evidence="1">
    <location>
        <begin position="1"/>
        <end position="24"/>
    </location>
</feature>
<keyword evidence="1" id="KW-0732">Signal</keyword>
<dbReference type="OrthoDB" id="6048004at2"/>
<keyword evidence="3" id="KW-1185">Reference proteome</keyword>
<feature type="chain" id="PRO_5022667518" description="TonB family C-terminal domain-containing protein" evidence="1">
    <location>
        <begin position="25"/>
        <end position="231"/>
    </location>
</feature>
<gene>
    <name evidence="2" type="ORF">FZO89_10895</name>
</gene>
<reference evidence="2 3" key="1">
    <citation type="submission" date="2019-08" db="EMBL/GenBank/DDBJ databases">
        <title>Luteimonas viscosus sp. nov., isolated from soil of a sunflower field.</title>
        <authorList>
            <person name="Jianli Z."/>
            <person name="Ying Z."/>
        </authorList>
    </citation>
    <scope>NUCLEOTIDE SEQUENCE [LARGE SCALE GENOMIC DNA]</scope>
    <source>
        <strain evidence="2 3">XBU10</strain>
    </source>
</reference>
<evidence type="ECO:0000313" key="3">
    <source>
        <dbReference type="Proteomes" id="UP000324973"/>
    </source>
</evidence>
<evidence type="ECO:0000313" key="2">
    <source>
        <dbReference type="EMBL" id="TYT26724.1"/>
    </source>
</evidence>